<keyword evidence="6" id="KW-0500">Molybdenum</keyword>
<dbReference type="GO" id="GO:0046872">
    <property type="term" value="F:metal ion binding"/>
    <property type="evidence" value="ECO:0007669"/>
    <property type="project" value="UniProtKB-UniRule"/>
</dbReference>
<dbReference type="InterPro" id="IPR036425">
    <property type="entry name" value="MoaB/Mog-like_dom_sf"/>
</dbReference>
<dbReference type="Pfam" id="PF03453">
    <property type="entry name" value="MoeA_N"/>
    <property type="match status" value="1"/>
</dbReference>
<evidence type="ECO:0000313" key="10">
    <source>
        <dbReference type="Proteomes" id="UP000264071"/>
    </source>
</evidence>
<comment type="cofactor">
    <cofactor evidence="6">
        <name>Mg(2+)</name>
        <dbReference type="ChEBI" id="CHEBI:18420"/>
    </cofactor>
</comment>
<keyword evidence="6" id="KW-0479">Metal-binding</keyword>
<dbReference type="PANTHER" id="PTHR10192">
    <property type="entry name" value="MOLYBDOPTERIN BIOSYNTHESIS PROTEIN"/>
    <property type="match status" value="1"/>
</dbReference>
<dbReference type="EMBL" id="DPIY01000010">
    <property type="protein sequence ID" value="HCT58486.1"/>
    <property type="molecule type" value="Genomic_DNA"/>
</dbReference>
<comment type="catalytic activity">
    <reaction evidence="5">
        <text>adenylyl-molybdopterin + molybdate = Mo-molybdopterin + AMP + H(+)</text>
        <dbReference type="Rhea" id="RHEA:35047"/>
        <dbReference type="ChEBI" id="CHEBI:15378"/>
        <dbReference type="ChEBI" id="CHEBI:36264"/>
        <dbReference type="ChEBI" id="CHEBI:62727"/>
        <dbReference type="ChEBI" id="CHEBI:71302"/>
        <dbReference type="ChEBI" id="CHEBI:456215"/>
        <dbReference type="EC" id="2.10.1.1"/>
    </reaction>
</comment>
<dbReference type="UniPathway" id="UPA00344"/>
<dbReference type="SUPFAM" id="SSF53218">
    <property type="entry name" value="Molybdenum cofactor biosynthesis proteins"/>
    <property type="match status" value="1"/>
</dbReference>
<evidence type="ECO:0000259" key="8">
    <source>
        <dbReference type="SMART" id="SM00852"/>
    </source>
</evidence>
<evidence type="ECO:0000256" key="3">
    <source>
        <dbReference type="ARBA" id="ARBA00010763"/>
    </source>
</evidence>
<dbReference type="GO" id="GO:0061599">
    <property type="term" value="F:molybdopterin molybdotransferase activity"/>
    <property type="evidence" value="ECO:0007669"/>
    <property type="project" value="UniProtKB-UniRule"/>
</dbReference>
<dbReference type="Proteomes" id="UP000264071">
    <property type="component" value="Unassembled WGS sequence"/>
</dbReference>
<comment type="similarity">
    <text evidence="3 6">Belongs to the MoeA family.</text>
</comment>
<comment type="pathway">
    <text evidence="2 6">Cofactor biosynthesis; molybdopterin biosynthesis.</text>
</comment>
<dbReference type="Gene3D" id="2.40.340.10">
    <property type="entry name" value="MoeA, C-terminal, domain IV"/>
    <property type="match status" value="1"/>
</dbReference>
<dbReference type="SUPFAM" id="SSF63882">
    <property type="entry name" value="MoeA N-terminal region -like"/>
    <property type="match status" value="1"/>
</dbReference>
<evidence type="ECO:0000256" key="4">
    <source>
        <dbReference type="ARBA" id="ARBA00023150"/>
    </source>
</evidence>
<keyword evidence="6 9" id="KW-0808">Transferase</keyword>
<dbReference type="CDD" id="cd00887">
    <property type="entry name" value="MoeA"/>
    <property type="match status" value="1"/>
</dbReference>
<gene>
    <name evidence="9" type="ORF">DGD08_14875</name>
</gene>
<evidence type="ECO:0000256" key="5">
    <source>
        <dbReference type="ARBA" id="ARBA00047317"/>
    </source>
</evidence>
<comment type="caution">
    <text evidence="9">The sequence shown here is derived from an EMBL/GenBank/DDBJ whole genome shotgun (WGS) entry which is preliminary data.</text>
</comment>
<dbReference type="SMART" id="SM00852">
    <property type="entry name" value="MoCF_biosynth"/>
    <property type="match status" value="1"/>
</dbReference>
<sequence>MVCRVPRWAAHCGRGRHHRESHEGHTGPGQRARQDGHARQGAGIVRLCHEQRWSPAVFLAAVQQLLGTYPGSGARAGSAGAHHGRRYLSRVAPVSGADAVRRGLSYEEALASILDSARARTTSPIDVPLTSALGRALAESVVSPVSLPPWDNAGMDGFAVRRDDVTGASPDAPCVLSVIGTSVAGSDPSTLPRLQPGSAVRIMTGAPIPPGADVVIRVEDTTEHLTPSHDGHVRIVNDRDAQGRGNVRPRGEDVTRDAILFAPGTSIRAAHLGLLASVGKATVRVYRAPRVTVLSSGDELVPVESFDQVLAGQRIVSSSSYALPALLRSAGAEVTMAPLVPDSLDAMTAAMDAAVRDGCDLLVTTGGVSVGAHDYTRDALMALGGEQQFWRARIRPGGPIGTGQVRGVPWIGLPGNPVSTLVTGMLFAWPLLRQLGGHHTTCHVKLPVRMSESLETPASLTYFLRGRLVVAHDGQLEASSTGAQGSNLQQSMAHADALIVVPETIARVESGMMLSALLLPDAPFLTTA</sequence>
<dbReference type="InterPro" id="IPR036135">
    <property type="entry name" value="MoeA_linker/N_sf"/>
</dbReference>
<dbReference type="Gene3D" id="3.90.105.10">
    <property type="entry name" value="Molybdopterin biosynthesis moea protein, domain 2"/>
    <property type="match status" value="1"/>
</dbReference>
<dbReference type="InterPro" id="IPR001453">
    <property type="entry name" value="MoaB/Mog_dom"/>
</dbReference>
<dbReference type="SUPFAM" id="SSF63867">
    <property type="entry name" value="MoeA C-terminal domain-like"/>
    <property type="match status" value="1"/>
</dbReference>
<evidence type="ECO:0000256" key="2">
    <source>
        <dbReference type="ARBA" id="ARBA00005046"/>
    </source>
</evidence>
<dbReference type="GO" id="GO:0006777">
    <property type="term" value="P:Mo-molybdopterin cofactor biosynthetic process"/>
    <property type="evidence" value="ECO:0007669"/>
    <property type="project" value="UniProtKB-UniRule"/>
</dbReference>
<dbReference type="InterPro" id="IPR036688">
    <property type="entry name" value="MoeA_C_domain_IV_sf"/>
</dbReference>
<feature type="domain" description="MoaB/Mog" evidence="8">
    <location>
        <begin position="292"/>
        <end position="434"/>
    </location>
</feature>
<dbReference type="AlphaFoldDB" id="A0A3D4VBJ0"/>
<accession>A0A3D4VBJ0</accession>
<dbReference type="GO" id="GO:0005829">
    <property type="term" value="C:cytosol"/>
    <property type="evidence" value="ECO:0007669"/>
    <property type="project" value="TreeGrafter"/>
</dbReference>
<dbReference type="Gene3D" id="3.40.980.10">
    <property type="entry name" value="MoaB/Mog-like domain"/>
    <property type="match status" value="1"/>
</dbReference>
<dbReference type="Gene3D" id="2.170.190.11">
    <property type="entry name" value="Molybdopterin biosynthesis moea protein, domain 3"/>
    <property type="match status" value="1"/>
</dbReference>
<dbReference type="EC" id="2.10.1.1" evidence="6"/>
<dbReference type="InterPro" id="IPR038987">
    <property type="entry name" value="MoeA-like"/>
</dbReference>
<dbReference type="PANTHER" id="PTHR10192:SF5">
    <property type="entry name" value="GEPHYRIN"/>
    <property type="match status" value="1"/>
</dbReference>
<dbReference type="Pfam" id="PF00994">
    <property type="entry name" value="MoCF_biosynth"/>
    <property type="match status" value="1"/>
</dbReference>
<evidence type="ECO:0000256" key="6">
    <source>
        <dbReference type="RuleBase" id="RU365090"/>
    </source>
</evidence>
<feature type="region of interest" description="Disordered" evidence="7">
    <location>
        <begin position="12"/>
        <end position="38"/>
    </location>
</feature>
<keyword evidence="4 6" id="KW-0501">Molybdenum cofactor biosynthesis</keyword>
<reference evidence="9 10" key="1">
    <citation type="journal article" date="2018" name="Nat. Biotechnol.">
        <title>A standardized bacterial taxonomy based on genome phylogeny substantially revises the tree of life.</title>
        <authorList>
            <person name="Parks D.H."/>
            <person name="Chuvochina M."/>
            <person name="Waite D.W."/>
            <person name="Rinke C."/>
            <person name="Skarshewski A."/>
            <person name="Chaumeil P.A."/>
            <person name="Hugenholtz P."/>
        </authorList>
    </citation>
    <scope>NUCLEOTIDE SEQUENCE [LARGE SCALE GENOMIC DNA]</scope>
    <source>
        <strain evidence="9">UBA8844</strain>
    </source>
</reference>
<evidence type="ECO:0000313" key="9">
    <source>
        <dbReference type="EMBL" id="HCT58486.1"/>
    </source>
</evidence>
<dbReference type="InterPro" id="IPR005110">
    <property type="entry name" value="MoeA_linker/N"/>
</dbReference>
<comment type="function">
    <text evidence="1 6">Catalyzes the insertion of molybdate into adenylated molybdopterin with the concomitant release of AMP.</text>
</comment>
<dbReference type="InterPro" id="IPR005111">
    <property type="entry name" value="MoeA_C_domain_IV"/>
</dbReference>
<dbReference type="NCBIfam" id="NF045515">
    <property type="entry name" value="Glp_gephyrin"/>
    <property type="match status" value="1"/>
</dbReference>
<evidence type="ECO:0000256" key="1">
    <source>
        <dbReference type="ARBA" id="ARBA00002901"/>
    </source>
</evidence>
<evidence type="ECO:0000256" key="7">
    <source>
        <dbReference type="SAM" id="MobiDB-lite"/>
    </source>
</evidence>
<proteinExistence type="inferred from homology"/>
<protein>
    <recommendedName>
        <fullName evidence="6">Molybdopterin molybdenumtransferase</fullName>
        <ecNumber evidence="6">2.10.1.1</ecNumber>
    </recommendedName>
</protein>
<organism evidence="9 10">
    <name type="scientific">Gemmatimonas aurantiaca</name>
    <dbReference type="NCBI Taxonomy" id="173480"/>
    <lineage>
        <taxon>Bacteria</taxon>
        <taxon>Pseudomonadati</taxon>
        <taxon>Gemmatimonadota</taxon>
        <taxon>Gemmatimonadia</taxon>
        <taxon>Gemmatimonadales</taxon>
        <taxon>Gemmatimonadaceae</taxon>
        <taxon>Gemmatimonas</taxon>
    </lineage>
</organism>
<name>A0A3D4VBJ0_9BACT</name>
<keyword evidence="6" id="KW-0460">Magnesium</keyword>
<dbReference type="Pfam" id="PF03454">
    <property type="entry name" value="MoeA_C"/>
    <property type="match status" value="1"/>
</dbReference>